<keyword evidence="19" id="KW-1185">Reference proteome</keyword>
<proteinExistence type="predicted"/>
<comment type="caution">
    <text evidence="18">The sequence shown here is derived from an EMBL/GenBank/DDBJ whole genome shotgun (WGS) entry which is preliminary data.</text>
</comment>
<dbReference type="SUPFAM" id="SSF55781">
    <property type="entry name" value="GAF domain-like"/>
    <property type="match status" value="1"/>
</dbReference>
<dbReference type="Gene3D" id="3.30.450.40">
    <property type="match status" value="1"/>
</dbReference>
<evidence type="ECO:0000256" key="13">
    <source>
        <dbReference type="ARBA" id="ARBA00022991"/>
    </source>
</evidence>
<dbReference type="SUPFAM" id="SSF55785">
    <property type="entry name" value="PYP-like sensor domain (PAS domain)"/>
    <property type="match status" value="1"/>
</dbReference>
<dbReference type="PROSITE" id="PS50112">
    <property type="entry name" value="PAS"/>
    <property type="match status" value="1"/>
</dbReference>
<keyword evidence="3" id="KW-0600">Photoreceptor protein</keyword>
<evidence type="ECO:0000256" key="2">
    <source>
        <dbReference type="ARBA" id="ARBA00012438"/>
    </source>
</evidence>
<gene>
    <name evidence="18" type="ORF">HME9302_00190</name>
</gene>
<dbReference type="PROSITE" id="PS50113">
    <property type="entry name" value="PAC"/>
    <property type="match status" value="1"/>
</dbReference>
<dbReference type="AlphaFoldDB" id="A0A369Q285"/>
<dbReference type="Pfam" id="PF07536">
    <property type="entry name" value="HWE_HK"/>
    <property type="match status" value="1"/>
</dbReference>
<dbReference type="InterPro" id="IPR011102">
    <property type="entry name" value="Sig_transdc_His_kinase_HWE"/>
</dbReference>
<organism evidence="18 19">
    <name type="scientific">Alteripontixanthobacter maritimus</name>
    <dbReference type="NCBI Taxonomy" id="2161824"/>
    <lineage>
        <taxon>Bacteria</taxon>
        <taxon>Pseudomonadati</taxon>
        <taxon>Pseudomonadota</taxon>
        <taxon>Alphaproteobacteria</taxon>
        <taxon>Sphingomonadales</taxon>
        <taxon>Erythrobacteraceae</taxon>
        <taxon>Alteripontixanthobacter</taxon>
    </lineage>
</organism>
<dbReference type="SUPFAM" id="SSF55874">
    <property type="entry name" value="ATPase domain of HSP90 chaperone/DNA topoisomerase II/histidine kinase"/>
    <property type="match status" value="1"/>
</dbReference>
<dbReference type="RefSeq" id="WP_230079812.1">
    <property type="nucleotide sequence ID" value="NZ_QBKA01000002.1"/>
</dbReference>
<keyword evidence="8 18" id="KW-0808">Transferase</keyword>
<keyword evidence="12" id="KW-0067">ATP-binding</keyword>
<evidence type="ECO:0000259" key="16">
    <source>
        <dbReference type="PROSITE" id="PS50112"/>
    </source>
</evidence>
<dbReference type="Gene3D" id="3.30.565.10">
    <property type="entry name" value="Histidine kinase-like ATPase, C-terminal domain"/>
    <property type="match status" value="1"/>
</dbReference>
<dbReference type="CDD" id="cd00130">
    <property type="entry name" value="PAS"/>
    <property type="match status" value="1"/>
</dbReference>
<evidence type="ECO:0000313" key="18">
    <source>
        <dbReference type="EMBL" id="RDC59013.1"/>
    </source>
</evidence>
<keyword evidence="11" id="KW-0418">Kinase</keyword>
<dbReference type="FunFam" id="3.30.450.20:FF:000099">
    <property type="entry name" value="Sensory box sensor histidine kinase"/>
    <property type="match status" value="1"/>
</dbReference>
<dbReference type="Proteomes" id="UP000253727">
    <property type="component" value="Unassembled WGS sequence"/>
</dbReference>
<dbReference type="InterPro" id="IPR000700">
    <property type="entry name" value="PAS-assoc_C"/>
</dbReference>
<evidence type="ECO:0000256" key="8">
    <source>
        <dbReference type="ARBA" id="ARBA00022679"/>
    </source>
</evidence>
<keyword evidence="6" id="KW-0285">Flavoprotein</keyword>
<dbReference type="InterPro" id="IPR013655">
    <property type="entry name" value="PAS_fold_3"/>
</dbReference>
<dbReference type="InterPro" id="IPR029016">
    <property type="entry name" value="GAF-like_dom_sf"/>
</dbReference>
<reference evidence="18 19" key="1">
    <citation type="submission" date="2018-04" db="EMBL/GenBank/DDBJ databases">
        <title>Altererythrobacter sp. HME9302 genome sequencing and assembly.</title>
        <authorList>
            <person name="Kang H."/>
            <person name="Kim H."/>
            <person name="Joh K."/>
        </authorList>
    </citation>
    <scope>NUCLEOTIDE SEQUENCE [LARGE SCALE GENOMIC DNA]</scope>
    <source>
        <strain evidence="18 19">HME9302</strain>
    </source>
</reference>
<protein>
    <recommendedName>
        <fullName evidence="2">histidine kinase</fullName>
        <ecNumber evidence="2">2.7.13.3</ecNumber>
    </recommendedName>
</protein>
<evidence type="ECO:0000256" key="1">
    <source>
        <dbReference type="ARBA" id="ARBA00000085"/>
    </source>
</evidence>
<evidence type="ECO:0000256" key="14">
    <source>
        <dbReference type="ARBA" id="ARBA00023026"/>
    </source>
</evidence>
<evidence type="ECO:0000256" key="7">
    <source>
        <dbReference type="ARBA" id="ARBA00022643"/>
    </source>
</evidence>
<dbReference type="InterPro" id="IPR003018">
    <property type="entry name" value="GAF"/>
</dbReference>
<dbReference type="PANTHER" id="PTHR41523:SF8">
    <property type="entry name" value="ETHYLENE RESPONSE SENSOR PROTEIN"/>
    <property type="match status" value="1"/>
</dbReference>
<evidence type="ECO:0000256" key="12">
    <source>
        <dbReference type="ARBA" id="ARBA00022840"/>
    </source>
</evidence>
<keyword evidence="4" id="KW-0597">Phosphoprotein</keyword>
<evidence type="ECO:0000256" key="11">
    <source>
        <dbReference type="ARBA" id="ARBA00022777"/>
    </source>
</evidence>
<comment type="catalytic activity">
    <reaction evidence="1">
        <text>ATP + protein L-histidine = ADP + protein N-phospho-L-histidine.</text>
        <dbReference type="EC" id="2.7.13.3"/>
    </reaction>
</comment>
<evidence type="ECO:0000256" key="15">
    <source>
        <dbReference type="ARBA" id="ARBA00023170"/>
    </source>
</evidence>
<dbReference type="InterPro" id="IPR000014">
    <property type="entry name" value="PAS"/>
</dbReference>
<evidence type="ECO:0000256" key="5">
    <source>
        <dbReference type="ARBA" id="ARBA00022606"/>
    </source>
</evidence>
<dbReference type="InterPro" id="IPR001610">
    <property type="entry name" value="PAC"/>
</dbReference>
<name>A0A369Q285_9SPHN</name>
<evidence type="ECO:0000256" key="6">
    <source>
        <dbReference type="ARBA" id="ARBA00022630"/>
    </source>
</evidence>
<keyword evidence="10" id="KW-0547">Nucleotide-binding</keyword>
<evidence type="ECO:0000256" key="10">
    <source>
        <dbReference type="ARBA" id="ARBA00022741"/>
    </source>
</evidence>
<keyword evidence="14" id="KW-0843">Virulence</keyword>
<dbReference type="InterPro" id="IPR036890">
    <property type="entry name" value="HATPase_C_sf"/>
</dbReference>
<evidence type="ECO:0000256" key="4">
    <source>
        <dbReference type="ARBA" id="ARBA00022553"/>
    </source>
</evidence>
<keyword evidence="7" id="KW-0288">FMN</keyword>
<feature type="domain" description="PAC" evidence="17">
    <location>
        <begin position="235"/>
        <end position="287"/>
    </location>
</feature>
<keyword evidence="5" id="KW-0716">Sensory transduction</keyword>
<dbReference type="SMART" id="SM00911">
    <property type="entry name" value="HWE_HK"/>
    <property type="match status" value="1"/>
</dbReference>
<feature type="domain" description="PAS" evidence="16">
    <location>
        <begin position="163"/>
        <end position="232"/>
    </location>
</feature>
<evidence type="ECO:0000313" key="19">
    <source>
        <dbReference type="Proteomes" id="UP000253727"/>
    </source>
</evidence>
<sequence>MQVLASYGLDTLEDDPELMAITDLAGRLCNAPVALVSLVEKERQRFLARQGVEERETPRPTSFCAHTMLRATPMEIEDASQHPDFKENALVTGMPYIRFYAGAPLISQEGAPLGALCVIDTEPRPGGLTDLQRDSLQVLARAVMRRLVAQRFSLKAAEEIQARGQRLEDLANSMPDIAFSATADGSFDYFNRRWYEFVGLDESADIARSTQYIHPDQYDAVMAEWNKAVAAGAPFADEVRYRRADGEYRWMLIRALPLDGSDGKVDRWFGTMTDIDDGHRLSEERDVLARELSHRIKNIFAVVSGLVALRSRRFPEAKEFATDLTGTIHALGRAHDFVRPIDGRNSDSLRGLLRELLAPYTEEGDGLIEMIGEDCKIGHRAATPLALVFHELATNCAKYGAFSVVDGKVILSMDCDGETVAIDWRETGGPAPGNQEGRGFGSKLVKMAVESQLRGSIERIWHDNGLEVQIRIPAESIAI</sequence>
<dbReference type="Pfam" id="PF01590">
    <property type="entry name" value="GAF"/>
    <property type="match status" value="1"/>
</dbReference>
<keyword evidence="9" id="KW-0677">Repeat</keyword>
<evidence type="ECO:0000256" key="9">
    <source>
        <dbReference type="ARBA" id="ARBA00022737"/>
    </source>
</evidence>
<dbReference type="GO" id="GO:0005524">
    <property type="term" value="F:ATP binding"/>
    <property type="evidence" value="ECO:0007669"/>
    <property type="project" value="UniProtKB-KW"/>
</dbReference>
<dbReference type="Gene3D" id="3.30.450.20">
    <property type="entry name" value="PAS domain"/>
    <property type="match status" value="1"/>
</dbReference>
<evidence type="ECO:0000256" key="3">
    <source>
        <dbReference type="ARBA" id="ARBA00022543"/>
    </source>
</evidence>
<dbReference type="EMBL" id="QBKA01000002">
    <property type="protein sequence ID" value="RDC59013.1"/>
    <property type="molecule type" value="Genomic_DNA"/>
</dbReference>
<accession>A0A369Q285</accession>
<dbReference type="GO" id="GO:0009881">
    <property type="term" value="F:photoreceptor activity"/>
    <property type="evidence" value="ECO:0007669"/>
    <property type="project" value="UniProtKB-KW"/>
</dbReference>
<dbReference type="EC" id="2.7.13.3" evidence="2"/>
<dbReference type="GO" id="GO:0004673">
    <property type="term" value="F:protein histidine kinase activity"/>
    <property type="evidence" value="ECO:0007669"/>
    <property type="project" value="UniProtKB-EC"/>
</dbReference>
<dbReference type="SMART" id="SM00086">
    <property type="entry name" value="PAC"/>
    <property type="match status" value="1"/>
</dbReference>
<keyword evidence="13" id="KW-0157">Chromophore</keyword>
<evidence type="ECO:0000259" key="17">
    <source>
        <dbReference type="PROSITE" id="PS50113"/>
    </source>
</evidence>
<keyword evidence="15" id="KW-0675">Receptor</keyword>
<dbReference type="Pfam" id="PF08447">
    <property type="entry name" value="PAS_3"/>
    <property type="match status" value="1"/>
</dbReference>
<dbReference type="NCBIfam" id="TIGR00229">
    <property type="entry name" value="sensory_box"/>
    <property type="match status" value="1"/>
</dbReference>
<dbReference type="InterPro" id="IPR035965">
    <property type="entry name" value="PAS-like_dom_sf"/>
</dbReference>
<dbReference type="PANTHER" id="PTHR41523">
    <property type="entry name" value="TWO-COMPONENT SYSTEM SENSOR PROTEIN"/>
    <property type="match status" value="1"/>
</dbReference>
<dbReference type="SMART" id="SM00091">
    <property type="entry name" value="PAS"/>
    <property type="match status" value="1"/>
</dbReference>